<comment type="subcellular location">
    <subcellularLocation>
        <location evidence="1">Membrane</location>
        <topology evidence="1">Multi-pass membrane protein</topology>
    </subcellularLocation>
</comment>
<keyword evidence="8" id="KW-1185">Reference proteome</keyword>
<evidence type="ECO:0000259" key="6">
    <source>
        <dbReference type="Pfam" id="PF13813"/>
    </source>
</evidence>
<sequence length="385" mass="43568">MFEQTLPFIAPAVLFVSAYFLDVLYRSVIIRSTIYAAIIIGTCLAIFSPPFNNVLLNYLTGFFSFWYIIWSANILFIYRPLQLRRLKRNKSQAGISYHWEKLPPACTYERVQWAWDLSVNYRGIGWEHAMPKQGYPPLNTQLGVRVKDFNHRLSVICRQVRRIVISYTLLDLAQNILHTSWRDTFGWTGVTAEIIATGLALFSFTDGLHGLSTLIGVGLLGGEEWMYPALFGRLECFKRMRVKDIWGRVWHDLFRNGLLSLAQAIAPRGPAVLLVCFVLSALLHAAASYSASLDIKATMWVFCFFCVQPMGVILQAYVDVSVKGIAGELKPSPIVQAIRHGLVFLAGVVFVYTTFPWACRDPGLRKAILAVPIPWGLTRSLLKHF</sequence>
<dbReference type="Proteomes" id="UP000009172">
    <property type="component" value="Unassembled WGS sequence"/>
</dbReference>
<feature type="transmembrane region" description="Helical" evidence="5">
    <location>
        <begin position="55"/>
        <end position="78"/>
    </location>
</feature>
<feature type="transmembrane region" description="Helical" evidence="5">
    <location>
        <begin position="32"/>
        <end position="49"/>
    </location>
</feature>
<evidence type="ECO:0000256" key="1">
    <source>
        <dbReference type="ARBA" id="ARBA00004141"/>
    </source>
</evidence>
<dbReference type="AlphaFoldDB" id="F2RXC0"/>
<evidence type="ECO:0000256" key="3">
    <source>
        <dbReference type="ARBA" id="ARBA00022989"/>
    </source>
</evidence>
<protein>
    <recommendedName>
        <fullName evidence="6">Wax synthase domain-containing protein</fullName>
    </recommendedName>
</protein>
<evidence type="ECO:0000313" key="7">
    <source>
        <dbReference type="EMBL" id="EGD95904.1"/>
    </source>
</evidence>
<keyword evidence="2 5" id="KW-0812">Transmembrane</keyword>
<evidence type="ECO:0000256" key="4">
    <source>
        <dbReference type="ARBA" id="ARBA00023136"/>
    </source>
</evidence>
<feature type="transmembrane region" description="Helical" evidence="5">
    <location>
        <begin position="271"/>
        <end position="291"/>
    </location>
</feature>
<dbReference type="Pfam" id="PF13813">
    <property type="entry name" value="MBOAT_2"/>
    <property type="match status" value="1"/>
</dbReference>
<gene>
    <name evidence="7" type="ORF">TESG_03367</name>
</gene>
<feature type="transmembrane region" description="Helical" evidence="5">
    <location>
        <begin position="297"/>
        <end position="318"/>
    </location>
</feature>
<reference evidence="8" key="1">
    <citation type="journal article" date="2012" name="MBio">
        <title>Comparative genome analysis of Trichophyton rubrum and related dermatophytes reveals candidate genes involved in infection.</title>
        <authorList>
            <person name="Martinez D.A."/>
            <person name="Oliver B.G."/>
            <person name="Graeser Y."/>
            <person name="Goldberg J.M."/>
            <person name="Li W."/>
            <person name="Martinez-Rossi N.M."/>
            <person name="Monod M."/>
            <person name="Shelest E."/>
            <person name="Barton R.C."/>
            <person name="Birch E."/>
            <person name="Brakhage A.A."/>
            <person name="Chen Z."/>
            <person name="Gurr S.J."/>
            <person name="Heiman D."/>
            <person name="Heitman J."/>
            <person name="Kosti I."/>
            <person name="Rossi A."/>
            <person name="Saif S."/>
            <person name="Samalova M."/>
            <person name="Saunders C.W."/>
            <person name="Shea T."/>
            <person name="Summerbell R.C."/>
            <person name="Xu J."/>
            <person name="Young S."/>
            <person name="Zeng Q."/>
            <person name="Birren B.W."/>
            <person name="Cuomo C.A."/>
            <person name="White T.C."/>
        </authorList>
    </citation>
    <scope>NUCLEOTIDE SEQUENCE [LARGE SCALE GENOMIC DNA]</scope>
    <source>
        <strain evidence="8">CBS 112818</strain>
    </source>
</reference>
<dbReference type="InterPro" id="IPR032805">
    <property type="entry name" value="Wax_synthase_dom"/>
</dbReference>
<organism evidence="7 8">
    <name type="scientific">Trichophyton tonsurans (strain CBS 112818)</name>
    <name type="common">Scalp ringworm fungus</name>
    <dbReference type="NCBI Taxonomy" id="647933"/>
    <lineage>
        <taxon>Eukaryota</taxon>
        <taxon>Fungi</taxon>
        <taxon>Dikarya</taxon>
        <taxon>Ascomycota</taxon>
        <taxon>Pezizomycotina</taxon>
        <taxon>Eurotiomycetes</taxon>
        <taxon>Eurotiomycetidae</taxon>
        <taxon>Onygenales</taxon>
        <taxon>Arthrodermataceae</taxon>
        <taxon>Trichophyton</taxon>
    </lineage>
</organism>
<name>F2RXC0_TRIT1</name>
<dbReference type="GO" id="GO:0016020">
    <property type="term" value="C:membrane"/>
    <property type="evidence" value="ECO:0007669"/>
    <property type="project" value="UniProtKB-SubCell"/>
</dbReference>
<feature type="transmembrane region" description="Helical" evidence="5">
    <location>
        <begin position="338"/>
        <end position="358"/>
    </location>
</feature>
<keyword evidence="4 5" id="KW-0472">Membrane</keyword>
<evidence type="ECO:0000313" key="8">
    <source>
        <dbReference type="Proteomes" id="UP000009172"/>
    </source>
</evidence>
<proteinExistence type="predicted"/>
<evidence type="ECO:0000256" key="2">
    <source>
        <dbReference type="ARBA" id="ARBA00022692"/>
    </source>
</evidence>
<dbReference type="EMBL" id="GG698491">
    <property type="protein sequence ID" value="EGD95904.1"/>
    <property type="molecule type" value="Genomic_DNA"/>
</dbReference>
<feature type="domain" description="Wax synthase" evidence="6">
    <location>
        <begin position="227"/>
        <end position="306"/>
    </location>
</feature>
<keyword evidence="3 5" id="KW-1133">Transmembrane helix</keyword>
<feature type="transmembrane region" description="Helical" evidence="5">
    <location>
        <begin position="6"/>
        <end position="25"/>
    </location>
</feature>
<evidence type="ECO:0000256" key="5">
    <source>
        <dbReference type="SAM" id="Phobius"/>
    </source>
</evidence>
<dbReference type="OrthoDB" id="2796277at2759"/>
<accession>F2RXC0</accession>
<dbReference type="HOGENOM" id="CLU_050544_0_0_1"/>